<dbReference type="PANTHER" id="PTHR11070:SF67">
    <property type="entry name" value="DNA 3'-5' HELICASE"/>
    <property type="match status" value="1"/>
</dbReference>
<protein>
    <recommendedName>
        <fullName evidence="12">DNA 3'-5' helicase</fullName>
        <ecNumber evidence="12">5.6.2.4</ecNumber>
    </recommendedName>
</protein>
<evidence type="ECO:0000313" key="19">
    <source>
        <dbReference type="Proteomes" id="UP000553034"/>
    </source>
</evidence>
<keyword evidence="8" id="KW-0238">DNA-binding</keyword>
<comment type="catalytic activity">
    <reaction evidence="11">
        <text>Couples ATP hydrolysis with the unwinding of duplex DNA by translocating in the 3'-5' direction.</text>
        <dbReference type="EC" id="5.6.2.4"/>
    </reaction>
</comment>
<dbReference type="InterPro" id="IPR027417">
    <property type="entry name" value="P-loop_NTPase"/>
</dbReference>
<dbReference type="PROSITE" id="PS51198">
    <property type="entry name" value="UVRD_HELICASE_ATP_BIND"/>
    <property type="match status" value="1"/>
</dbReference>
<evidence type="ECO:0000256" key="15">
    <source>
        <dbReference type="SAM" id="Coils"/>
    </source>
</evidence>
<dbReference type="EC" id="5.6.2.4" evidence="12"/>
<dbReference type="GO" id="GO:0043138">
    <property type="term" value="F:3'-5' DNA helicase activity"/>
    <property type="evidence" value="ECO:0007669"/>
    <property type="project" value="UniProtKB-EC"/>
</dbReference>
<keyword evidence="7 14" id="KW-0067">ATP-binding</keyword>
<evidence type="ECO:0000256" key="4">
    <source>
        <dbReference type="ARBA" id="ARBA00022801"/>
    </source>
</evidence>
<keyword evidence="10" id="KW-0413">Isomerase</keyword>
<feature type="coiled-coil region" evidence="15">
    <location>
        <begin position="212"/>
        <end position="239"/>
    </location>
</feature>
<evidence type="ECO:0000259" key="17">
    <source>
        <dbReference type="PROSITE" id="PS51217"/>
    </source>
</evidence>
<dbReference type="GO" id="GO:0000725">
    <property type="term" value="P:recombinational repair"/>
    <property type="evidence" value="ECO:0007669"/>
    <property type="project" value="TreeGrafter"/>
</dbReference>
<keyword evidence="15" id="KW-0175">Coiled coil</keyword>
<evidence type="ECO:0000256" key="3">
    <source>
        <dbReference type="ARBA" id="ARBA00022763"/>
    </source>
</evidence>
<keyword evidence="2 14" id="KW-0547">Nucleotide-binding</keyword>
<dbReference type="Gene3D" id="1.10.3170.10">
    <property type="entry name" value="Recbcd, chain B, domain 2"/>
    <property type="match status" value="1"/>
</dbReference>
<keyword evidence="1" id="KW-0540">Nuclease</keyword>
<dbReference type="AlphaFoldDB" id="A0A840EUJ4"/>
<evidence type="ECO:0000256" key="14">
    <source>
        <dbReference type="PROSITE-ProRule" id="PRU00560"/>
    </source>
</evidence>
<feature type="domain" description="UvrD-like helicase ATP-binding" evidence="16">
    <location>
        <begin position="1"/>
        <end position="471"/>
    </location>
</feature>
<evidence type="ECO:0000256" key="11">
    <source>
        <dbReference type="ARBA" id="ARBA00034617"/>
    </source>
</evidence>
<evidence type="ECO:0000256" key="1">
    <source>
        <dbReference type="ARBA" id="ARBA00022722"/>
    </source>
</evidence>
<keyword evidence="3" id="KW-0227">DNA damage</keyword>
<evidence type="ECO:0000313" key="18">
    <source>
        <dbReference type="EMBL" id="MBB4118557.1"/>
    </source>
</evidence>
<dbReference type="InterPro" id="IPR000212">
    <property type="entry name" value="DNA_helicase_UvrD/REP"/>
</dbReference>
<evidence type="ECO:0000256" key="5">
    <source>
        <dbReference type="ARBA" id="ARBA00022806"/>
    </source>
</evidence>
<comment type="caution">
    <text evidence="18">The sequence shown here is derived from an EMBL/GenBank/DDBJ whole genome shotgun (WGS) entry which is preliminary data.</text>
</comment>
<dbReference type="InterPro" id="IPR014017">
    <property type="entry name" value="DNA_helicase_UvrD-like_C"/>
</dbReference>
<dbReference type="PROSITE" id="PS51217">
    <property type="entry name" value="UVRD_HELICASE_CTER"/>
    <property type="match status" value="1"/>
</dbReference>
<dbReference type="Proteomes" id="UP000553034">
    <property type="component" value="Unassembled WGS sequence"/>
</dbReference>
<comment type="catalytic activity">
    <reaction evidence="13">
        <text>ATP + H2O = ADP + phosphate + H(+)</text>
        <dbReference type="Rhea" id="RHEA:13065"/>
        <dbReference type="ChEBI" id="CHEBI:15377"/>
        <dbReference type="ChEBI" id="CHEBI:15378"/>
        <dbReference type="ChEBI" id="CHEBI:30616"/>
        <dbReference type="ChEBI" id="CHEBI:43474"/>
        <dbReference type="ChEBI" id="CHEBI:456216"/>
        <dbReference type="EC" id="5.6.2.4"/>
    </reaction>
</comment>
<dbReference type="InterPro" id="IPR014016">
    <property type="entry name" value="UvrD-like_ATP-bd"/>
</dbReference>
<dbReference type="Pfam" id="PF13361">
    <property type="entry name" value="UvrD_C"/>
    <property type="match status" value="2"/>
</dbReference>
<evidence type="ECO:0000256" key="7">
    <source>
        <dbReference type="ARBA" id="ARBA00022840"/>
    </source>
</evidence>
<dbReference type="InterPro" id="IPR038726">
    <property type="entry name" value="PDDEXK_AddAB-type"/>
</dbReference>
<evidence type="ECO:0000256" key="10">
    <source>
        <dbReference type="ARBA" id="ARBA00023235"/>
    </source>
</evidence>
<keyword evidence="9" id="KW-0234">DNA repair</keyword>
<evidence type="ECO:0000256" key="2">
    <source>
        <dbReference type="ARBA" id="ARBA00022741"/>
    </source>
</evidence>
<dbReference type="Gene3D" id="3.90.320.10">
    <property type="match status" value="1"/>
</dbReference>
<dbReference type="GO" id="GO:0003677">
    <property type="term" value="F:DNA binding"/>
    <property type="evidence" value="ECO:0007669"/>
    <property type="project" value="UniProtKB-KW"/>
</dbReference>
<evidence type="ECO:0000256" key="8">
    <source>
        <dbReference type="ARBA" id="ARBA00023125"/>
    </source>
</evidence>
<dbReference type="EMBL" id="JACIFO010000002">
    <property type="protein sequence ID" value="MBB4118557.1"/>
    <property type="molecule type" value="Genomic_DNA"/>
</dbReference>
<dbReference type="RefSeq" id="WP_183476720.1">
    <property type="nucleotide sequence ID" value="NZ_JACIFO010000002.1"/>
</dbReference>
<dbReference type="Pfam" id="PF00580">
    <property type="entry name" value="UvrD-helicase"/>
    <property type="match status" value="1"/>
</dbReference>
<gene>
    <name evidence="18" type="ORF">GGR32_000831</name>
</gene>
<evidence type="ECO:0000256" key="12">
    <source>
        <dbReference type="ARBA" id="ARBA00034808"/>
    </source>
</evidence>
<dbReference type="PANTHER" id="PTHR11070">
    <property type="entry name" value="UVRD / RECB / PCRA DNA HELICASE FAMILY MEMBER"/>
    <property type="match status" value="1"/>
</dbReference>
<dbReference type="InterPro" id="IPR011604">
    <property type="entry name" value="PDDEXK-like_dom_sf"/>
</dbReference>
<proteinExistence type="predicted"/>
<feature type="domain" description="UvrD-like helicase C-terminal" evidence="17">
    <location>
        <begin position="472"/>
        <end position="737"/>
    </location>
</feature>
<dbReference type="SUPFAM" id="SSF52540">
    <property type="entry name" value="P-loop containing nucleoside triphosphate hydrolases"/>
    <property type="match status" value="1"/>
</dbReference>
<accession>A0A840EUJ4</accession>
<reference evidence="18 19" key="1">
    <citation type="submission" date="2020-08" db="EMBL/GenBank/DDBJ databases">
        <title>Genomic Encyclopedia of Type Strains, Phase IV (KMG-IV): sequencing the most valuable type-strain genomes for metagenomic binning, comparative biology and taxonomic classification.</title>
        <authorList>
            <person name="Goeker M."/>
        </authorList>
    </citation>
    <scope>NUCLEOTIDE SEQUENCE [LARGE SCALE GENOMIC DNA]</scope>
    <source>
        <strain evidence="18 19">DSM 29568</strain>
    </source>
</reference>
<keyword evidence="5 14" id="KW-0347">Helicase</keyword>
<dbReference type="GO" id="GO:0004527">
    <property type="term" value="F:exonuclease activity"/>
    <property type="evidence" value="ECO:0007669"/>
    <property type="project" value="UniProtKB-KW"/>
</dbReference>
<organism evidence="18 19">
    <name type="scientific">Mesonia hippocampi</name>
    <dbReference type="NCBI Taxonomy" id="1628250"/>
    <lineage>
        <taxon>Bacteria</taxon>
        <taxon>Pseudomonadati</taxon>
        <taxon>Bacteroidota</taxon>
        <taxon>Flavobacteriia</taxon>
        <taxon>Flavobacteriales</taxon>
        <taxon>Flavobacteriaceae</taxon>
        <taxon>Mesonia</taxon>
    </lineage>
</organism>
<evidence type="ECO:0000256" key="9">
    <source>
        <dbReference type="ARBA" id="ARBA00023204"/>
    </source>
</evidence>
<sequence length="1047" mass="120701">MDNFLPLTIYDASAGAGKTFTIVKNYLSILLQAKSRDYYRNILAITFTNKAVGEMKLRIIESLKTFSQTPVPEKHQALLAAVQQQTKLSEEEIQQKSADILKRLLHNYAAFEVSTIDGFTHRILRTFAKELEIPLNFEVALDTQSILQRAVDRLIAKAGTEKQLTKVLIDYAISKADDDKSWDIGKDLFEISKLLTNEDTLAQVNRLSHYKLQDFTLYNEQIKNEIKTLKEACVETAKNFFKLLENQGIEKDSFSGKYVPKYFEKTLSGKGTFTDRTPNWITEIRTKNLYPKKASTAQQSLLEKFQPEIASYVENTEKWFEEIYFYEQIQKSLTPLSLLTAIQAEVTQIKKENNQFLISEFNTKISEQVVGEPAPFIYERLGERYQHFFIDEFQDTSVLQWQNLIPLVGHSITTEIAENKTGSLHLVGDAKQSIYRWRGGKAEQFIGLSGKENPFPVEKSYENLGDNYRSSPAIVNFNNSLFSYMANSFPEEKKAYKNLYENAAQHPQKTTEGFVELTFLDAKNNEEADNEFPEEVEKRINKLIESNYAYKDICILVRKNKQGLKIASHLSAKGIPLISSESLLLVNSPKVKFLVALLQNMLFPNKKEVRYALLNEVFAIRENLGDYYGFITENLRKNQTDFYRDLSVDPEEFKIEKALQLPLYDIVEYAIRSFQLTTTSDAYVQFFLDEIFAFTQKNHTGILGFLDYWEERKDKLSISSPEGENAVQIMSIHKSKGLEFPIVIYPYVKDNFADLSRDNLWVDIPNSKLINPVYFSTVSTKLAAVNTTVSEAIAQLLAEKQLDTYNLQYVAFTRAEQQLYILSSFNRAAKSLPKETTFEGVLINYLQEKQLWEENKYTYQFGVFVEKTLQKEEIVIPQIPKWLSSNPETKNIQLVTKSGALWQTKAEKAIEEGEMLHELLRKIILAKDVDEVVENAYQQGLFPNNKKAYYYKSLKAVVTQPELALYFSDKVTTYTEKEIIHEHKFKRLDRLCIIDNKAIIIDYKTGNFYPKHLEQITSYAAAIKKMGYTVKEKLLVYLSDQISIKKL</sequence>
<name>A0A840EUJ4_9FLAO</name>
<dbReference type="GO" id="GO:0005524">
    <property type="term" value="F:ATP binding"/>
    <property type="evidence" value="ECO:0007669"/>
    <property type="project" value="UniProtKB-UniRule"/>
</dbReference>
<dbReference type="Pfam" id="PF12705">
    <property type="entry name" value="PDDEXK_1"/>
    <property type="match status" value="1"/>
</dbReference>
<dbReference type="Gene3D" id="3.40.50.300">
    <property type="entry name" value="P-loop containing nucleotide triphosphate hydrolases"/>
    <property type="match status" value="3"/>
</dbReference>
<keyword evidence="4 14" id="KW-0378">Hydrolase</keyword>
<evidence type="ECO:0000256" key="13">
    <source>
        <dbReference type="ARBA" id="ARBA00048988"/>
    </source>
</evidence>
<evidence type="ECO:0000256" key="6">
    <source>
        <dbReference type="ARBA" id="ARBA00022839"/>
    </source>
</evidence>
<evidence type="ECO:0000259" key="16">
    <source>
        <dbReference type="PROSITE" id="PS51198"/>
    </source>
</evidence>
<keyword evidence="19" id="KW-1185">Reference proteome</keyword>
<dbReference type="GO" id="GO:0005829">
    <property type="term" value="C:cytosol"/>
    <property type="evidence" value="ECO:0007669"/>
    <property type="project" value="TreeGrafter"/>
</dbReference>
<feature type="binding site" evidence="14">
    <location>
        <begin position="12"/>
        <end position="19"/>
    </location>
    <ligand>
        <name>ATP</name>
        <dbReference type="ChEBI" id="CHEBI:30616"/>
    </ligand>
</feature>
<keyword evidence="6 18" id="KW-0269">Exonuclease</keyword>